<evidence type="ECO:0000256" key="2">
    <source>
        <dbReference type="ARBA" id="ARBA00022741"/>
    </source>
</evidence>
<proteinExistence type="predicted"/>
<dbReference type="OrthoDB" id="4062651at2759"/>
<keyword evidence="1" id="KW-0723">Serine/threonine-protein kinase</keyword>
<dbReference type="InterPro" id="IPR050117">
    <property type="entry name" value="MAPK"/>
</dbReference>
<dbReference type="InterPro" id="IPR011009">
    <property type="entry name" value="Kinase-like_dom_sf"/>
</dbReference>
<evidence type="ECO:0000259" key="4">
    <source>
        <dbReference type="PROSITE" id="PS50011"/>
    </source>
</evidence>
<reference evidence="5 6" key="1">
    <citation type="submission" date="2018-03" db="EMBL/GenBank/DDBJ databases">
        <authorList>
            <person name="Guldener U."/>
        </authorList>
    </citation>
    <scope>NUCLEOTIDE SEQUENCE [LARGE SCALE GENOMIC DNA]</scope>
    <source>
        <strain evidence="5 6">NBRC100155</strain>
    </source>
</reference>
<dbReference type="SMART" id="SM00220">
    <property type="entry name" value="S_TKc"/>
    <property type="match status" value="1"/>
</dbReference>
<dbReference type="PROSITE" id="PS00108">
    <property type="entry name" value="PROTEIN_KINASE_ST"/>
    <property type="match status" value="1"/>
</dbReference>
<dbReference type="GO" id="GO:0005524">
    <property type="term" value="F:ATP binding"/>
    <property type="evidence" value="ECO:0007669"/>
    <property type="project" value="UniProtKB-KW"/>
</dbReference>
<evidence type="ECO:0000256" key="1">
    <source>
        <dbReference type="ARBA" id="ARBA00022527"/>
    </source>
</evidence>
<keyword evidence="5" id="KW-0418">Kinase</keyword>
<dbReference type="AlphaFoldDB" id="A0A5C3ES14"/>
<dbReference type="GO" id="GO:0004674">
    <property type="term" value="F:protein serine/threonine kinase activity"/>
    <property type="evidence" value="ECO:0007669"/>
    <property type="project" value="UniProtKB-KW"/>
</dbReference>
<dbReference type="Proteomes" id="UP000324022">
    <property type="component" value="Unassembled WGS sequence"/>
</dbReference>
<evidence type="ECO:0000313" key="6">
    <source>
        <dbReference type="Proteomes" id="UP000324022"/>
    </source>
</evidence>
<keyword evidence="5" id="KW-0808">Transferase</keyword>
<dbReference type="SUPFAM" id="SSF56112">
    <property type="entry name" value="Protein kinase-like (PK-like)"/>
    <property type="match status" value="1"/>
</dbReference>
<name>A0A5C3ES14_9BASI</name>
<dbReference type="InterPro" id="IPR000719">
    <property type="entry name" value="Prot_kinase_dom"/>
</dbReference>
<sequence>MALLPSFDEALAAPVAASTSISTSTASKRSFIGGSLTSSTPSIDWITLTTTQLIPHSDGLCSSVYRRPLTLHPQWPYDHRSSSSSCASSSARDLNTSNSSMAALTPLLRATEAADGLCGWICIKRVSADDQPPPHSISREISLLKHLDSHPNLAPLLCAIYDTSDPFGSTVDLIMPLYAATLQEVLNEPSLLPSFPQRAAMEDGLVERRSGLSISHLWKQDVGGFIASMAKQLFQGLNFLHAKRVAHRDVKPSNILLSHNGRLKLIDLGIAHNSKPLPDPLLVASGVQQDSPGGEEGEGERMVHQVGTGVYRAPELLFSPKYGYDAYKVDIWASGVSLAEFFTALVPNCGPSSTDASMPTLDVEQDHEVDDERRDWQKAFDNSHPFLPSPSSADSDFFFWEQVPTPPIPISTSNFTRTPLFTSQAQRGDIPLASAIFSLLGLPSSTTIWPEAIHFQPPLHRLPFAPTEPKNLLESLPLYPDLSKAKEAKIVVDKIIIPSLKLSAAARPTAAQLLAALQE</sequence>
<dbReference type="EMBL" id="OOIN01000043">
    <property type="protein sequence ID" value="SPO32149.1"/>
    <property type="molecule type" value="Genomic_DNA"/>
</dbReference>
<dbReference type="Gene3D" id="1.10.510.10">
    <property type="entry name" value="Transferase(Phosphotransferase) domain 1"/>
    <property type="match status" value="1"/>
</dbReference>
<dbReference type="InterPro" id="IPR008271">
    <property type="entry name" value="Ser/Thr_kinase_AS"/>
</dbReference>
<dbReference type="PROSITE" id="PS50011">
    <property type="entry name" value="PROTEIN_KINASE_DOM"/>
    <property type="match status" value="1"/>
</dbReference>
<keyword evidence="2" id="KW-0547">Nucleotide-binding</keyword>
<keyword evidence="3" id="KW-0067">ATP-binding</keyword>
<organism evidence="5 6">
    <name type="scientific">Ustilago trichophora</name>
    <dbReference type="NCBI Taxonomy" id="86804"/>
    <lineage>
        <taxon>Eukaryota</taxon>
        <taxon>Fungi</taxon>
        <taxon>Dikarya</taxon>
        <taxon>Basidiomycota</taxon>
        <taxon>Ustilaginomycotina</taxon>
        <taxon>Ustilaginomycetes</taxon>
        <taxon>Ustilaginales</taxon>
        <taxon>Ustilaginaceae</taxon>
        <taxon>Ustilago</taxon>
    </lineage>
</organism>
<keyword evidence="6" id="KW-1185">Reference proteome</keyword>
<evidence type="ECO:0000256" key="3">
    <source>
        <dbReference type="ARBA" id="ARBA00022840"/>
    </source>
</evidence>
<accession>A0A5C3ES14</accession>
<evidence type="ECO:0000313" key="5">
    <source>
        <dbReference type="EMBL" id="SPO32149.1"/>
    </source>
</evidence>
<protein>
    <submittedName>
        <fullName evidence="5">Related to SGV1 - Cyclin-dependent protein kinase</fullName>
    </submittedName>
</protein>
<feature type="domain" description="Protein kinase" evidence="4">
    <location>
        <begin position="93"/>
        <end position="519"/>
    </location>
</feature>
<gene>
    <name evidence="5" type="ORF">UTRI_02706</name>
</gene>
<dbReference type="Pfam" id="PF00069">
    <property type="entry name" value="Pkinase"/>
    <property type="match status" value="1"/>
</dbReference>
<dbReference type="PANTHER" id="PTHR24055">
    <property type="entry name" value="MITOGEN-ACTIVATED PROTEIN KINASE"/>
    <property type="match status" value="1"/>
</dbReference>